<gene>
    <name evidence="4" type="ORF">POCULU_LOCUS3392</name>
</gene>
<evidence type="ECO:0000259" key="3">
    <source>
        <dbReference type="PROSITE" id="PS50144"/>
    </source>
</evidence>
<dbReference type="PROSITE" id="PS50097">
    <property type="entry name" value="BTB"/>
    <property type="match status" value="1"/>
</dbReference>
<dbReference type="InterPro" id="IPR011705">
    <property type="entry name" value="BACK"/>
</dbReference>
<dbReference type="PROSITE" id="PS50144">
    <property type="entry name" value="MATH"/>
    <property type="match status" value="1"/>
</dbReference>
<dbReference type="Pfam" id="PF00651">
    <property type="entry name" value="BTB"/>
    <property type="match status" value="1"/>
</dbReference>
<organism evidence="4 5">
    <name type="scientific">Paraglomus occultum</name>
    <dbReference type="NCBI Taxonomy" id="144539"/>
    <lineage>
        <taxon>Eukaryota</taxon>
        <taxon>Fungi</taxon>
        <taxon>Fungi incertae sedis</taxon>
        <taxon>Mucoromycota</taxon>
        <taxon>Glomeromycotina</taxon>
        <taxon>Glomeromycetes</taxon>
        <taxon>Paraglomerales</taxon>
        <taxon>Paraglomeraceae</taxon>
        <taxon>Paraglomus</taxon>
    </lineage>
</organism>
<feature type="compositionally biased region" description="Polar residues" evidence="1">
    <location>
        <begin position="358"/>
        <end position="376"/>
    </location>
</feature>
<name>A0A9N9A2M7_9GLOM</name>
<dbReference type="SUPFAM" id="SSF49599">
    <property type="entry name" value="TRAF domain-like"/>
    <property type="match status" value="1"/>
</dbReference>
<dbReference type="OrthoDB" id="2256373at2759"/>
<feature type="domain" description="MATH" evidence="3">
    <location>
        <begin position="21"/>
        <end position="146"/>
    </location>
</feature>
<dbReference type="Gene3D" id="2.60.210.10">
    <property type="entry name" value="Apoptosis, Tumor Necrosis Factor Receptor Associated Protein 2, Chain A"/>
    <property type="match status" value="1"/>
</dbReference>
<dbReference type="InterPro" id="IPR008974">
    <property type="entry name" value="TRAF-like"/>
</dbReference>
<feature type="domain" description="BTB" evidence="2">
    <location>
        <begin position="173"/>
        <end position="245"/>
    </location>
</feature>
<dbReference type="CDD" id="cd00121">
    <property type="entry name" value="MATH"/>
    <property type="match status" value="1"/>
</dbReference>
<dbReference type="Proteomes" id="UP000789572">
    <property type="component" value="Unassembled WGS sequence"/>
</dbReference>
<evidence type="ECO:0000259" key="2">
    <source>
        <dbReference type="PROSITE" id="PS50097"/>
    </source>
</evidence>
<dbReference type="EMBL" id="CAJVPJ010000372">
    <property type="protein sequence ID" value="CAG8517404.1"/>
    <property type="molecule type" value="Genomic_DNA"/>
</dbReference>
<dbReference type="Gene3D" id="1.25.40.420">
    <property type="match status" value="2"/>
</dbReference>
<dbReference type="InterPro" id="IPR000210">
    <property type="entry name" value="BTB/POZ_dom"/>
</dbReference>
<dbReference type="Pfam" id="PF22486">
    <property type="entry name" value="MATH_2"/>
    <property type="match status" value="1"/>
</dbReference>
<dbReference type="PANTHER" id="PTHR45632">
    <property type="entry name" value="LD33804P"/>
    <property type="match status" value="1"/>
</dbReference>
<dbReference type="CDD" id="cd18186">
    <property type="entry name" value="BTB_POZ_ZBTB_KLHL-like"/>
    <property type="match status" value="1"/>
</dbReference>
<keyword evidence="5" id="KW-1185">Reference proteome</keyword>
<evidence type="ECO:0000256" key="1">
    <source>
        <dbReference type="SAM" id="MobiDB-lite"/>
    </source>
</evidence>
<evidence type="ECO:0000313" key="4">
    <source>
        <dbReference type="EMBL" id="CAG8517404.1"/>
    </source>
</evidence>
<reference evidence="4" key="1">
    <citation type="submission" date="2021-06" db="EMBL/GenBank/DDBJ databases">
        <authorList>
            <person name="Kallberg Y."/>
            <person name="Tangrot J."/>
            <person name="Rosling A."/>
        </authorList>
    </citation>
    <scope>NUCLEOTIDE SEQUENCE</scope>
    <source>
        <strain evidence="4">IA702</strain>
    </source>
</reference>
<dbReference type="SMART" id="SM00875">
    <property type="entry name" value="BACK"/>
    <property type="match status" value="1"/>
</dbReference>
<dbReference type="AlphaFoldDB" id="A0A9N9A2M7"/>
<evidence type="ECO:0000313" key="5">
    <source>
        <dbReference type="Proteomes" id="UP000789572"/>
    </source>
</evidence>
<sequence length="504" mass="57739">MAYLRSKFTKITNNTSGGVLSYVYQWKITNWSEVEPLVEHASPAFDADGLRWVFKYYKGRQKNPQALSLYLGILETTPGCLRGIRKKVSIIFVLENLRTRGMDFGKVELPVWFCDKHSTWGEENLIGLEEIDRFVANDTISLCVNFEIQESVIDAPPKVNNPFDRLINSPQFSDVTFRVIDECECEKLFYAHKGILACSSPVFTAMLTNGMKETYEREIRLCQINHDAFASLLRFIYTFEINIQSMADAEQLLALAERFEVVPVRDECLRYLRLELNLDNVWGVWELAEKYSCSKTSTACRDFVATHLGVLLDKSSTLHANPNILRLALENDEANVSSEEKIYELVVRWASFNISSNEVSNSTTSGPSQENNSSICMPSEPWGRLDEESVDETLDGDLRDGDSLEETDMCLSENDAEKADRYTFPRPWEGDRLSALSMLLKCVRFPIMQKGYLIDKVETNRIVMEAEGMKDLLLEAYRYHLMADGANQLLLPRTKHRRRKPRVD</sequence>
<dbReference type="SUPFAM" id="SSF54695">
    <property type="entry name" value="POZ domain"/>
    <property type="match status" value="1"/>
</dbReference>
<proteinExistence type="predicted"/>
<comment type="caution">
    <text evidence="4">The sequence shown here is derived from an EMBL/GenBank/DDBJ whole genome shotgun (WGS) entry which is preliminary data.</text>
</comment>
<dbReference type="Pfam" id="PF07707">
    <property type="entry name" value="BACK"/>
    <property type="match status" value="1"/>
</dbReference>
<dbReference type="InterPro" id="IPR011333">
    <property type="entry name" value="SKP1/BTB/POZ_sf"/>
</dbReference>
<protein>
    <submittedName>
        <fullName evidence="4">8590_t:CDS:1</fullName>
    </submittedName>
</protein>
<accession>A0A9N9A2M7</accession>
<dbReference type="SMART" id="SM00225">
    <property type="entry name" value="BTB"/>
    <property type="match status" value="1"/>
</dbReference>
<dbReference type="InterPro" id="IPR002083">
    <property type="entry name" value="MATH/TRAF_dom"/>
</dbReference>
<feature type="region of interest" description="Disordered" evidence="1">
    <location>
        <begin position="358"/>
        <end position="382"/>
    </location>
</feature>
<dbReference type="Gene3D" id="3.30.710.10">
    <property type="entry name" value="Potassium Channel Kv1.1, Chain A"/>
    <property type="match status" value="1"/>
</dbReference>